<name>A0A4Q8B9I9_9ACTN</name>
<sequence length="153" mass="17012">MCRGSVEELDKLCSFELLPSSDYLDLDWVPAPLVGVFELAQVSTPILVALRRGLGGDVEINPAYRGRQNTVWEHPVAALEPDIVAEVARLLGQVETEAVLAVLPEDATAALLTIDMREFDGHPGPYLHRHFAALRDFYAHAARRRLAVAIWWD</sequence>
<evidence type="ECO:0000313" key="1">
    <source>
        <dbReference type="EMBL" id="RZU73805.1"/>
    </source>
</evidence>
<comment type="caution">
    <text evidence="1">The sequence shown here is derived from an EMBL/GenBank/DDBJ whole genome shotgun (WGS) entry which is preliminary data.</text>
</comment>
<keyword evidence="2" id="KW-1185">Reference proteome</keyword>
<reference evidence="1 2" key="1">
    <citation type="submission" date="2019-02" db="EMBL/GenBank/DDBJ databases">
        <title>Sequencing the genomes of 1000 actinobacteria strains.</title>
        <authorList>
            <person name="Klenk H.-P."/>
        </authorList>
    </citation>
    <scope>NUCLEOTIDE SEQUENCE [LARGE SCALE GENOMIC DNA]</scope>
    <source>
        <strain evidence="1 2">DSM 45612</strain>
    </source>
</reference>
<dbReference type="Gene3D" id="3.40.1760.10">
    <property type="entry name" value="YfbM-like super family"/>
    <property type="match status" value="1"/>
</dbReference>
<evidence type="ECO:0008006" key="3">
    <source>
        <dbReference type="Google" id="ProtNLM"/>
    </source>
</evidence>
<proteinExistence type="predicted"/>
<accession>A0A4Q8B9I9</accession>
<gene>
    <name evidence="1" type="ORF">EV384_2233</name>
</gene>
<protein>
    <recommendedName>
        <fullName evidence="3">DUF1877 family protein</fullName>
    </recommendedName>
</protein>
<evidence type="ECO:0000313" key="2">
    <source>
        <dbReference type="Proteomes" id="UP000294114"/>
    </source>
</evidence>
<organism evidence="1 2">
    <name type="scientific">Micromonospora kangleipakensis</name>
    <dbReference type="NCBI Taxonomy" id="1077942"/>
    <lineage>
        <taxon>Bacteria</taxon>
        <taxon>Bacillati</taxon>
        <taxon>Actinomycetota</taxon>
        <taxon>Actinomycetes</taxon>
        <taxon>Micromonosporales</taxon>
        <taxon>Micromonosporaceae</taxon>
        <taxon>Micromonospora</taxon>
    </lineage>
</organism>
<dbReference type="AlphaFoldDB" id="A0A4Q8B9I9"/>
<dbReference type="InterPro" id="IPR035944">
    <property type="entry name" value="YfbM-like_sf"/>
</dbReference>
<dbReference type="Proteomes" id="UP000294114">
    <property type="component" value="Unassembled WGS sequence"/>
</dbReference>
<dbReference type="EMBL" id="SHLD01000001">
    <property type="protein sequence ID" value="RZU73805.1"/>
    <property type="molecule type" value="Genomic_DNA"/>
</dbReference>